<evidence type="ECO:0000256" key="2">
    <source>
        <dbReference type="ARBA" id="ARBA00022670"/>
    </source>
</evidence>
<dbReference type="Proteomes" id="UP001317259">
    <property type="component" value="Unassembled WGS sequence"/>
</dbReference>
<dbReference type="InterPro" id="IPR023828">
    <property type="entry name" value="Peptidase_S8_Ser-AS"/>
</dbReference>
<evidence type="ECO:0000256" key="3">
    <source>
        <dbReference type="ARBA" id="ARBA00022801"/>
    </source>
</evidence>
<evidence type="ECO:0000259" key="7">
    <source>
        <dbReference type="Pfam" id="PF00082"/>
    </source>
</evidence>
<organism evidence="8 9">
    <name type="scientific">Actinomadura luzonensis</name>
    <dbReference type="NCBI Taxonomy" id="2805427"/>
    <lineage>
        <taxon>Bacteria</taxon>
        <taxon>Bacillati</taxon>
        <taxon>Actinomycetota</taxon>
        <taxon>Actinomycetes</taxon>
        <taxon>Streptosporangiales</taxon>
        <taxon>Thermomonosporaceae</taxon>
        <taxon>Actinomadura</taxon>
    </lineage>
</organism>
<feature type="active site" description="Charge relay system" evidence="5">
    <location>
        <position position="112"/>
    </location>
</feature>
<evidence type="ECO:0000313" key="9">
    <source>
        <dbReference type="Proteomes" id="UP001317259"/>
    </source>
</evidence>
<keyword evidence="4 5" id="KW-0720">Serine protease</keyword>
<feature type="active site" description="Charge relay system" evidence="5">
    <location>
        <position position="340"/>
    </location>
</feature>
<dbReference type="InterPro" id="IPR023827">
    <property type="entry name" value="Peptidase_S8_Asp-AS"/>
</dbReference>
<gene>
    <name evidence="8" type="ORF">MF672_000485</name>
</gene>
<dbReference type="Pfam" id="PF00082">
    <property type="entry name" value="Peptidase_S8"/>
    <property type="match status" value="1"/>
</dbReference>
<evidence type="ECO:0000256" key="5">
    <source>
        <dbReference type="PROSITE-ProRule" id="PRU01240"/>
    </source>
</evidence>
<name>A0ABT0FJX4_9ACTN</name>
<dbReference type="PROSITE" id="PS00136">
    <property type="entry name" value="SUBTILASE_ASP"/>
    <property type="match status" value="1"/>
</dbReference>
<comment type="caution">
    <text evidence="8">The sequence shown here is derived from an EMBL/GenBank/DDBJ whole genome shotgun (WGS) entry which is preliminary data.</text>
</comment>
<keyword evidence="9" id="KW-1185">Reference proteome</keyword>
<evidence type="ECO:0000256" key="6">
    <source>
        <dbReference type="RuleBase" id="RU003355"/>
    </source>
</evidence>
<dbReference type="InterPro" id="IPR000209">
    <property type="entry name" value="Peptidase_S8/S53_dom"/>
</dbReference>
<dbReference type="InterPro" id="IPR015500">
    <property type="entry name" value="Peptidase_S8_subtilisin-rel"/>
</dbReference>
<evidence type="ECO:0000256" key="1">
    <source>
        <dbReference type="ARBA" id="ARBA00011073"/>
    </source>
</evidence>
<dbReference type="InterPro" id="IPR036852">
    <property type="entry name" value="Peptidase_S8/S53_dom_sf"/>
</dbReference>
<dbReference type="PRINTS" id="PR00723">
    <property type="entry name" value="SUBTILISIN"/>
</dbReference>
<feature type="active site" description="Charge relay system" evidence="5">
    <location>
        <position position="143"/>
    </location>
</feature>
<accession>A0ABT0FJX4</accession>
<proteinExistence type="inferred from homology"/>
<evidence type="ECO:0000313" key="8">
    <source>
        <dbReference type="EMBL" id="MCK2212281.1"/>
    </source>
</evidence>
<dbReference type="SUPFAM" id="SSF52743">
    <property type="entry name" value="Subtilisin-like"/>
    <property type="match status" value="1"/>
</dbReference>
<dbReference type="InterPro" id="IPR050131">
    <property type="entry name" value="Peptidase_S8_subtilisin-like"/>
</dbReference>
<dbReference type="PROSITE" id="PS51892">
    <property type="entry name" value="SUBTILASE"/>
    <property type="match status" value="1"/>
</dbReference>
<evidence type="ECO:0000256" key="4">
    <source>
        <dbReference type="ARBA" id="ARBA00022825"/>
    </source>
</evidence>
<keyword evidence="2 5" id="KW-0645">Protease</keyword>
<dbReference type="CDD" id="cd07480">
    <property type="entry name" value="Peptidases_S8_12"/>
    <property type="match status" value="1"/>
</dbReference>
<feature type="domain" description="Peptidase S8/S53" evidence="7">
    <location>
        <begin position="103"/>
        <end position="395"/>
    </location>
</feature>
<reference evidence="8 9" key="1">
    <citation type="submission" date="2022-04" db="EMBL/GenBank/DDBJ databases">
        <title>Genome draft of Actinomadura sp. ATCC 31491.</title>
        <authorList>
            <person name="Shi X."/>
            <person name="Du Y."/>
        </authorList>
    </citation>
    <scope>NUCLEOTIDE SEQUENCE [LARGE SCALE GENOMIC DNA]</scope>
    <source>
        <strain evidence="8 9">ATCC 31491</strain>
    </source>
</reference>
<protein>
    <submittedName>
        <fullName evidence="8">S8 family serine peptidase</fullName>
    </submittedName>
</protein>
<dbReference type="PROSITE" id="PS00138">
    <property type="entry name" value="SUBTILASE_SER"/>
    <property type="match status" value="1"/>
</dbReference>
<dbReference type="PANTHER" id="PTHR43806">
    <property type="entry name" value="PEPTIDASE S8"/>
    <property type="match status" value="1"/>
</dbReference>
<dbReference type="RefSeq" id="WP_242371660.1">
    <property type="nucleotide sequence ID" value="NZ_JAKRKC020000001.1"/>
</dbReference>
<dbReference type="EMBL" id="JAKRKC020000001">
    <property type="protein sequence ID" value="MCK2212281.1"/>
    <property type="molecule type" value="Genomic_DNA"/>
</dbReference>
<dbReference type="Gene3D" id="3.40.50.200">
    <property type="entry name" value="Peptidase S8/S53 domain"/>
    <property type="match status" value="1"/>
</dbReference>
<sequence length="401" mass="41326">MRETFIVLRDLGRTRTAAPFEERAGFGEPGPVSLPHVEVAELTKQDLAGLRRDPAVAALAPPMPTVLPEGPEATAAPLPESEAGAPVTWGVKAVGAPQSSRTGAGTLVAVLDTGIDATHPAFTGMTLTEQDFTGDGPGDKNGHGTHCAGTIFGRTTEGMRIGVAPGVERALVGKVLGDDGKGSTTGIVQGLVWALEHGADLITMSIGVDFFRYWRTLADEQDLPEFLAMSRALQAYRATLRMYDALMRMAASQAATGPGTVVLAANGNASHRELDPDFEVGPELPAAAEGVLGVAAVRRKQSGVLAVADFSNTFAQISGPGVDVVSARAGGGLTSKSGTSMAAPHVAGVTALWWEELRARADGGARAAAVTGALLMNATDKVFDDNADEEDLGAGLAQAPR</sequence>
<dbReference type="PANTHER" id="PTHR43806:SF11">
    <property type="entry name" value="CEREVISIN-RELATED"/>
    <property type="match status" value="1"/>
</dbReference>
<comment type="similarity">
    <text evidence="1 5 6">Belongs to the peptidase S8 family.</text>
</comment>
<keyword evidence="3 5" id="KW-0378">Hydrolase</keyword>